<evidence type="ECO:0000256" key="2">
    <source>
        <dbReference type="ARBA" id="ARBA00008340"/>
    </source>
</evidence>
<evidence type="ECO:0000313" key="7">
    <source>
        <dbReference type="Proteomes" id="UP000095287"/>
    </source>
</evidence>
<keyword evidence="6" id="KW-0966">Cell projection</keyword>
<evidence type="ECO:0000256" key="3">
    <source>
        <dbReference type="ARBA" id="ARBA00022794"/>
    </source>
</evidence>
<dbReference type="Pfam" id="PF10234">
    <property type="entry name" value="Cluap1"/>
    <property type="match status" value="1"/>
</dbReference>
<comment type="subcellular location">
    <subcellularLocation>
        <location evidence="1">Cell projection</location>
        <location evidence="1">Cilium</location>
    </subcellularLocation>
</comment>
<reference evidence="8" key="1">
    <citation type="submission" date="2016-11" db="UniProtKB">
        <authorList>
            <consortium name="WormBaseParasite"/>
        </authorList>
    </citation>
    <scope>IDENTIFICATION</scope>
</reference>
<dbReference type="GO" id="GO:0060271">
    <property type="term" value="P:cilium assembly"/>
    <property type="evidence" value="ECO:0007669"/>
    <property type="project" value="TreeGrafter"/>
</dbReference>
<dbReference type="AlphaFoldDB" id="A0A1I8AKC1"/>
<keyword evidence="4" id="KW-0175">Coiled coil</keyword>
<evidence type="ECO:0000256" key="5">
    <source>
        <dbReference type="ARBA" id="ARBA00023069"/>
    </source>
</evidence>
<evidence type="ECO:0000256" key="1">
    <source>
        <dbReference type="ARBA" id="ARBA00004138"/>
    </source>
</evidence>
<dbReference type="PANTHER" id="PTHR21547">
    <property type="entry name" value="CLUSTERIN ASSOCIATED PROTEIN 1"/>
    <property type="match status" value="1"/>
</dbReference>
<evidence type="ECO:0000313" key="8">
    <source>
        <dbReference type="WBParaSite" id="L893_g6627.t1"/>
    </source>
</evidence>
<keyword evidence="5" id="KW-0969">Cilium</keyword>
<dbReference type="GO" id="GO:0030992">
    <property type="term" value="C:intraciliary transport particle B"/>
    <property type="evidence" value="ECO:0007669"/>
    <property type="project" value="TreeGrafter"/>
</dbReference>
<organism evidence="7 8">
    <name type="scientific">Steinernema glaseri</name>
    <dbReference type="NCBI Taxonomy" id="37863"/>
    <lineage>
        <taxon>Eukaryota</taxon>
        <taxon>Metazoa</taxon>
        <taxon>Ecdysozoa</taxon>
        <taxon>Nematoda</taxon>
        <taxon>Chromadorea</taxon>
        <taxon>Rhabditida</taxon>
        <taxon>Tylenchina</taxon>
        <taxon>Panagrolaimomorpha</taxon>
        <taxon>Strongyloidoidea</taxon>
        <taxon>Steinernematidae</taxon>
        <taxon>Steinernema</taxon>
    </lineage>
</organism>
<dbReference type="Proteomes" id="UP000095287">
    <property type="component" value="Unplaced"/>
</dbReference>
<dbReference type="GO" id="GO:0005929">
    <property type="term" value="C:cilium"/>
    <property type="evidence" value="ECO:0007669"/>
    <property type="project" value="UniProtKB-SubCell"/>
</dbReference>
<proteinExistence type="inferred from homology"/>
<dbReference type="WBParaSite" id="L893_g6627.t1">
    <property type="protein sequence ID" value="L893_g6627.t1"/>
    <property type="gene ID" value="L893_g6627"/>
</dbReference>
<sequence>MMFTRHADGYAAQELHVVLKILYEATLERPSEENSSEWTIMKSKINAKRQEISRIRQLASQIPQSGAALFDLLHKEVVARRLVVVPDFSCLEQDTTFLRSQA</sequence>
<keyword evidence="7" id="KW-1185">Reference proteome</keyword>
<name>A0A1I8AKC1_9BILA</name>
<dbReference type="GO" id="GO:0005815">
    <property type="term" value="C:microtubule organizing center"/>
    <property type="evidence" value="ECO:0007669"/>
    <property type="project" value="TreeGrafter"/>
</dbReference>
<protein>
    <submittedName>
        <fullName evidence="8">NR LBD domain-containing protein</fullName>
    </submittedName>
</protein>
<accession>A0A1I8AKC1</accession>
<evidence type="ECO:0000256" key="6">
    <source>
        <dbReference type="ARBA" id="ARBA00023273"/>
    </source>
</evidence>
<keyword evidence="3" id="KW-0970">Cilium biogenesis/degradation</keyword>
<dbReference type="InterPro" id="IPR019366">
    <property type="entry name" value="Clusterin-associated_protein-1"/>
</dbReference>
<comment type="similarity">
    <text evidence="2">Belongs to the CLUAP1 family.</text>
</comment>
<evidence type="ECO:0000256" key="4">
    <source>
        <dbReference type="ARBA" id="ARBA00023054"/>
    </source>
</evidence>
<dbReference type="PANTHER" id="PTHR21547:SF0">
    <property type="entry name" value="CLUSTERIN-ASSOCIATED PROTEIN 1"/>
    <property type="match status" value="1"/>
</dbReference>